<dbReference type="AlphaFoldDB" id="A0A6A5VN78"/>
<evidence type="ECO:0000313" key="3">
    <source>
        <dbReference type="Proteomes" id="UP000800036"/>
    </source>
</evidence>
<evidence type="ECO:0000256" key="1">
    <source>
        <dbReference type="ARBA" id="ARBA00022857"/>
    </source>
</evidence>
<dbReference type="Pfam" id="PF00106">
    <property type="entry name" value="adh_short"/>
    <property type="match status" value="1"/>
</dbReference>
<dbReference type="PANTHER" id="PTHR45458">
    <property type="entry name" value="SHORT-CHAIN DEHYDROGENASE/REDUCTASE SDR"/>
    <property type="match status" value="1"/>
</dbReference>
<dbReference type="InterPro" id="IPR020904">
    <property type="entry name" value="Sc_DH/Rdtase_CS"/>
</dbReference>
<dbReference type="Gene3D" id="3.40.50.720">
    <property type="entry name" value="NAD(P)-binding Rossmann-like Domain"/>
    <property type="match status" value="1"/>
</dbReference>
<dbReference type="InterPro" id="IPR052184">
    <property type="entry name" value="SDR_enzymes"/>
</dbReference>
<sequence length="275" mass="30297">MSSYVVVGASRGIGWGFVEYLSADASNTVVGIVRNSGPTIERVKSEFPDRKNITILQADLDDETSLQKAAADTAKITGGSLDYLIGVAAYLPMYDQLDGPAYLLSQGHEDFAKQFHQYMNTNVLAQIFLYEAYLTLLLKGKAKKVLSLSSAMGDLDLNREQEMVHAILYSTSKAALNMVNVKYGVQYKKDGVLFLSICPGFVLTDTYNNLLPEQKEKAAPIIAKFYAYAPNFAGKTYTPVESVQKMLSVLEKCSIENGDSGKYLSHLGTNKRWLP</sequence>
<dbReference type="OrthoDB" id="7289984at2759"/>
<accession>A0A6A5VN78</accession>
<evidence type="ECO:0000313" key="2">
    <source>
        <dbReference type="EMBL" id="KAF1979173.1"/>
    </source>
</evidence>
<dbReference type="PRINTS" id="PR00081">
    <property type="entry name" value="GDHRDH"/>
</dbReference>
<keyword evidence="1" id="KW-0521">NADP</keyword>
<dbReference type="EMBL" id="ML976658">
    <property type="protein sequence ID" value="KAF1979173.1"/>
    <property type="molecule type" value="Genomic_DNA"/>
</dbReference>
<keyword evidence="3" id="KW-1185">Reference proteome</keyword>
<dbReference type="PROSITE" id="PS00061">
    <property type="entry name" value="ADH_SHORT"/>
    <property type="match status" value="1"/>
</dbReference>
<dbReference type="PANTHER" id="PTHR45458:SF3">
    <property type="entry name" value="CHAIN DEHYDROGENASE (ATSC), PUTATIVE-RELATED"/>
    <property type="match status" value="1"/>
</dbReference>
<dbReference type="GO" id="GO:0016616">
    <property type="term" value="F:oxidoreductase activity, acting on the CH-OH group of donors, NAD or NADP as acceptor"/>
    <property type="evidence" value="ECO:0007669"/>
    <property type="project" value="TreeGrafter"/>
</dbReference>
<protein>
    <submittedName>
        <fullName evidence="2">NAD(P)-binding protein</fullName>
    </submittedName>
</protein>
<organism evidence="2 3">
    <name type="scientific">Bimuria novae-zelandiae CBS 107.79</name>
    <dbReference type="NCBI Taxonomy" id="1447943"/>
    <lineage>
        <taxon>Eukaryota</taxon>
        <taxon>Fungi</taxon>
        <taxon>Dikarya</taxon>
        <taxon>Ascomycota</taxon>
        <taxon>Pezizomycotina</taxon>
        <taxon>Dothideomycetes</taxon>
        <taxon>Pleosporomycetidae</taxon>
        <taxon>Pleosporales</taxon>
        <taxon>Massarineae</taxon>
        <taxon>Didymosphaeriaceae</taxon>
        <taxon>Bimuria</taxon>
    </lineage>
</organism>
<dbReference type="SUPFAM" id="SSF51735">
    <property type="entry name" value="NAD(P)-binding Rossmann-fold domains"/>
    <property type="match status" value="1"/>
</dbReference>
<dbReference type="InterPro" id="IPR036291">
    <property type="entry name" value="NAD(P)-bd_dom_sf"/>
</dbReference>
<dbReference type="Proteomes" id="UP000800036">
    <property type="component" value="Unassembled WGS sequence"/>
</dbReference>
<name>A0A6A5VN78_9PLEO</name>
<gene>
    <name evidence="2" type="ORF">BU23DRAFT_563399</name>
</gene>
<proteinExistence type="predicted"/>
<reference evidence="2" key="1">
    <citation type="journal article" date="2020" name="Stud. Mycol.">
        <title>101 Dothideomycetes genomes: a test case for predicting lifestyles and emergence of pathogens.</title>
        <authorList>
            <person name="Haridas S."/>
            <person name="Albert R."/>
            <person name="Binder M."/>
            <person name="Bloem J."/>
            <person name="Labutti K."/>
            <person name="Salamov A."/>
            <person name="Andreopoulos B."/>
            <person name="Baker S."/>
            <person name="Barry K."/>
            <person name="Bills G."/>
            <person name="Bluhm B."/>
            <person name="Cannon C."/>
            <person name="Castanera R."/>
            <person name="Culley D."/>
            <person name="Daum C."/>
            <person name="Ezra D."/>
            <person name="Gonzalez J."/>
            <person name="Henrissat B."/>
            <person name="Kuo A."/>
            <person name="Liang C."/>
            <person name="Lipzen A."/>
            <person name="Lutzoni F."/>
            <person name="Magnuson J."/>
            <person name="Mondo S."/>
            <person name="Nolan M."/>
            <person name="Ohm R."/>
            <person name="Pangilinan J."/>
            <person name="Park H.-J."/>
            <person name="Ramirez L."/>
            <person name="Alfaro M."/>
            <person name="Sun H."/>
            <person name="Tritt A."/>
            <person name="Yoshinaga Y."/>
            <person name="Zwiers L.-H."/>
            <person name="Turgeon B."/>
            <person name="Goodwin S."/>
            <person name="Spatafora J."/>
            <person name="Crous P."/>
            <person name="Grigoriev I."/>
        </authorList>
    </citation>
    <scope>NUCLEOTIDE SEQUENCE</scope>
    <source>
        <strain evidence="2">CBS 107.79</strain>
    </source>
</reference>
<dbReference type="InterPro" id="IPR002347">
    <property type="entry name" value="SDR_fam"/>
</dbReference>